<protein>
    <submittedName>
        <fullName evidence="3">Wound-inducible putative chloroplast terpene synthase 3</fullName>
    </submittedName>
</protein>
<dbReference type="Pfam" id="PF03936">
    <property type="entry name" value="Terpene_synth_C"/>
    <property type="match status" value="1"/>
</dbReference>
<dbReference type="InterPro" id="IPR050148">
    <property type="entry name" value="Terpene_synthase-like"/>
</dbReference>
<dbReference type="AlphaFoldDB" id="A0A392M1G2"/>
<reference evidence="3 4" key="1">
    <citation type="journal article" date="2018" name="Front. Plant Sci.">
        <title>Red Clover (Trifolium pratense) and Zigzag Clover (T. medium) - A Picture of Genomic Similarities and Differences.</title>
        <authorList>
            <person name="Dluhosova J."/>
            <person name="Istvanek J."/>
            <person name="Nedelnik J."/>
            <person name="Repkova J."/>
        </authorList>
    </citation>
    <scope>NUCLEOTIDE SEQUENCE [LARGE SCALE GENOMIC DNA]</scope>
    <source>
        <strain evidence="4">cv. 10/8</strain>
        <tissue evidence="3">Leaf</tissue>
    </source>
</reference>
<evidence type="ECO:0000259" key="2">
    <source>
        <dbReference type="Pfam" id="PF03936"/>
    </source>
</evidence>
<dbReference type="GO" id="GO:0010333">
    <property type="term" value="F:terpene synthase activity"/>
    <property type="evidence" value="ECO:0007669"/>
    <property type="project" value="InterPro"/>
</dbReference>
<dbReference type="GO" id="GO:0016114">
    <property type="term" value="P:terpenoid biosynthetic process"/>
    <property type="evidence" value="ECO:0007669"/>
    <property type="project" value="InterPro"/>
</dbReference>
<dbReference type="EMBL" id="LXQA010001967">
    <property type="protein sequence ID" value="MCH81172.1"/>
    <property type="molecule type" value="Genomic_DNA"/>
</dbReference>
<dbReference type="Gene3D" id="1.10.600.10">
    <property type="entry name" value="Farnesyl Diphosphate Synthase"/>
    <property type="match status" value="1"/>
</dbReference>
<sequence length="180" mass="20978">WWKDLGLAKELEFARDEPIKWYMWPMACLPDPRLSEERIQITQSLSLIYILDDLFDCHGNINELTLFTDVVKRWDLATIEQLPECMKVCFKALYDITNEFALRTYSKHGWNPITSLIKSLHPIPKTLKLRSIPKTFKLQIRYSISQASGSSSSFRFAIQSLKLHSTFKLQVQYLDSSSIS</sequence>
<gene>
    <name evidence="3" type="ORF">A2U01_0001955</name>
</gene>
<feature type="domain" description="Terpene synthase metal-binding" evidence="2">
    <location>
        <begin position="3"/>
        <end position="119"/>
    </location>
</feature>
<evidence type="ECO:0000313" key="4">
    <source>
        <dbReference type="Proteomes" id="UP000265520"/>
    </source>
</evidence>
<proteinExistence type="predicted"/>
<evidence type="ECO:0000256" key="1">
    <source>
        <dbReference type="ARBA" id="ARBA00022723"/>
    </source>
</evidence>
<keyword evidence="1" id="KW-0479">Metal-binding</keyword>
<name>A0A392M1G2_9FABA</name>
<dbReference type="InterPro" id="IPR008949">
    <property type="entry name" value="Isoprenoid_synthase_dom_sf"/>
</dbReference>
<feature type="non-terminal residue" evidence="3">
    <location>
        <position position="1"/>
    </location>
</feature>
<dbReference type="PANTHER" id="PTHR31225:SF234">
    <property type="entry name" value="TERPENE SYNTHASE 4-RELATED"/>
    <property type="match status" value="1"/>
</dbReference>
<accession>A0A392M1G2</accession>
<dbReference type="InterPro" id="IPR005630">
    <property type="entry name" value="Terpene_synthase_metal-bd"/>
</dbReference>
<evidence type="ECO:0000313" key="3">
    <source>
        <dbReference type="EMBL" id="MCH81172.1"/>
    </source>
</evidence>
<keyword evidence="4" id="KW-1185">Reference proteome</keyword>
<dbReference type="SUPFAM" id="SSF48576">
    <property type="entry name" value="Terpenoid synthases"/>
    <property type="match status" value="1"/>
</dbReference>
<dbReference type="PANTHER" id="PTHR31225">
    <property type="entry name" value="OS04G0344100 PROTEIN-RELATED"/>
    <property type="match status" value="1"/>
</dbReference>
<dbReference type="GO" id="GO:0000287">
    <property type="term" value="F:magnesium ion binding"/>
    <property type="evidence" value="ECO:0007669"/>
    <property type="project" value="InterPro"/>
</dbReference>
<comment type="caution">
    <text evidence="3">The sequence shown here is derived from an EMBL/GenBank/DDBJ whole genome shotgun (WGS) entry which is preliminary data.</text>
</comment>
<dbReference type="Proteomes" id="UP000265520">
    <property type="component" value="Unassembled WGS sequence"/>
</dbReference>
<organism evidence="3 4">
    <name type="scientific">Trifolium medium</name>
    <dbReference type="NCBI Taxonomy" id="97028"/>
    <lineage>
        <taxon>Eukaryota</taxon>
        <taxon>Viridiplantae</taxon>
        <taxon>Streptophyta</taxon>
        <taxon>Embryophyta</taxon>
        <taxon>Tracheophyta</taxon>
        <taxon>Spermatophyta</taxon>
        <taxon>Magnoliopsida</taxon>
        <taxon>eudicotyledons</taxon>
        <taxon>Gunneridae</taxon>
        <taxon>Pentapetalae</taxon>
        <taxon>rosids</taxon>
        <taxon>fabids</taxon>
        <taxon>Fabales</taxon>
        <taxon>Fabaceae</taxon>
        <taxon>Papilionoideae</taxon>
        <taxon>50 kb inversion clade</taxon>
        <taxon>NPAAA clade</taxon>
        <taxon>Hologalegina</taxon>
        <taxon>IRL clade</taxon>
        <taxon>Trifolieae</taxon>
        <taxon>Trifolium</taxon>
    </lineage>
</organism>